<accession>A0A1W4WTT4</accession>
<dbReference type="Proteomes" id="UP000192223">
    <property type="component" value="Unplaced"/>
</dbReference>
<evidence type="ECO:0000313" key="2">
    <source>
        <dbReference type="Proteomes" id="UP000192223"/>
    </source>
</evidence>
<dbReference type="RefSeq" id="XP_018327299.1">
    <property type="nucleotide sequence ID" value="XM_018471797.1"/>
</dbReference>
<feature type="region of interest" description="Disordered" evidence="1">
    <location>
        <begin position="1"/>
        <end position="28"/>
    </location>
</feature>
<dbReference type="KEGG" id="apln:108738398"/>
<dbReference type="InterPro" id="IPR027967">
    <property type="entry name" value="DUF4612"/>
</dbReference>
<sequence>MGCGHSKINGYFRKSKSQSNTDYSPVSVEKIENEEKLLNPITESAEDLDDSFKKGSKIKTYGGALLAQAVFREISTSQQDFFKLLDEKIENGPDYDSESEAEKIEREARLVALLQNWQSASVRSLNNTPVRNTIKTGNYHPKEANEGTESIYTKSSSHNRCTSNAYINSINKPYIPPSPAYISDYNQNSNLPYHTVTTFTSTAMQSYRTVTYPQDVHRTSYTQHHHDGFVPDANYKPSPNSYQPQYLNRPNRYCKQNADRTVKFNNYYNLPNDSNNSSGLHEARIEMNPLHRKQYELT</sequence>
<organism evidence="2 3">
    <name type="scientific">Agrilus planipennis</name>
    <name type="common">Emerald ash borer</name>
    <name type="synonym">Agrilus marcopoli</name>
    <dbReference type="NCBI Taxonomy" id="224129"/>
    <lineage>
        <taxon>Eukaryota</taxon>
        <taxon>Metazoa</taxon>
        <taxon>Ecdysozoa</taxon>
        <taxon>Arthropoda</taxon>
        <taxon>Hexapoda</taxon>
        <taxon>Insecta</taxon>
        <taxon>Pterygota</taxon>
        <taxon>Neoptera</taxon>
        <taxon>Endopterygota</taxon>
        <taxon>Coleoptera</taxon>
        <taxon>Polyphaga</taxon>
        <taxon>Elateriformia</taxon>
        <taxon>Buprestoidea</taxon>
        <taxon>Buprestidae</taxon>
        <taxon>Agrilinae</taxon>
        <taxon>Agrilus</taxon>
    </lineage>
</organism>
<dbReference type="PANTHER" id="PTHR14974">
    <property type="entry name" value="SIMILAR TO RIKEN CDNA 1700025G04 GENE"/>
    <property type="match status" value="1"/>
</dbReference>
<dbReference type="PANTHER" id="PTHR14974:SF3">
    <property type="entry name" value="SIMILAR TO RIKEN CDNA 1700025G04 GENE"/>
    <property type="match status" value="1"/>
</dbReference>
<dbReference type="OrthoDB" id="5919401at2759"/>
<proteinExistence type="predicted"/>
<dbReference type="Pfam" id="PF15389">
    <property type="entry name" value="DUF4612"/>
    <property type="match status" value="1"/>
</dbReference>
<dbReference type="AlphaFoldDB" id="A0A1W4WTT4"/>
<dbReference type="InParanoid" id="A0A1W4WTT4"/>
<dbReference type="GeneID" id="108738398"/>
<dbReference type="CTD" id="38755"/>
<name>A0A1W4WTT4_AGRPL</name>
<keyword evidence="2" id="KW-1185">Reference proteome</keyword>
<protein>
    <submittedName>
        <fullName evidence="3">Uncharacterized protein LOC108738398 isoform X1</fullName>
    </submittedName>
</protein>
<evidence type="ECO:0000256" key="1">
    <source>
        <dbReference type="SAM" id="MobiDB-lite"/>
    </source>
</evidence>
<gene>
    <name evidence="3" type="primary">LOC108738398</name>
</gene>
<evidence type="ECO:0000313" key="3">
    <source>
        <dbReference type="RefSeq" id="XP_018327299.1"/>
    </source>
</evidence>
<reference evidence="3" key="1">
    <citation type="submission" date="2025-08" db="UniProtKB">
        <authorList>
            <consortium name="RefSeq"/>
        </authorList>
    </citation>
    <scope>IDENTIFICATION</scope>
    <source>
        <tissue evidence="3">Entire body</tissue>
    </source>
</reference>